<sequence>MRLEPLCAALRELFGPRLGFRSVVDGQLPVLRDGVEGSRAWLGGDPDHLALRLLSAAHDAALEGMGRRGEHPGAWATASSEVVVEARGLRLVLLQGEREVASGSVSHQEEGGSP</sequence>
<name>A0ABT7JJS9_9DEIO</name>
<gene>
    <name evidence="1" type="ORF">QOL99_11220</name>
</gene>
<protein>
    <submittedName>
        <fullName evidence="1">Uncharacterized protein</fullName>
    </submittedName>
</protein>
<reference evidence="1 2" key="1">
    <citation type="submission" date="2023-05" db="EMBL/GenBank/DDBJ databases">
        <authorList>
            <person name="Gao F."/>
        </authorList>
    </citation>
    <scope>NUCLEOTIDE SEQUENCE [LARGE SCALE GENOMIC DNA]</scope>
    <source>
        <strain evidence="1 2">MIMF12</strain>
    </source>
</reference>
<proteinExistence type="predicted"/>
<evidence type="ECO:0000313" key="1">
    <source>
        <dbReference type="EMBL" id="MDL2344718.1"/>
    </source>
</evidence>
<keyword evidence="2" id="KW-1185">Reference proteome</keyword>
<dbReference type="Proteomes" id="UP001302059">
    <property type="component" value="Unassembled WGS sequence"/>
</dbReference>
<evidence type="ECO:0000313" key="2">
    <source>
        <dbReference type="Proteomes" id="UP001302059"/>
    </source>
</evidence>
<accession>A0ABT7JJS9</accession>
<comment type="caution">
    <text evidence="1">The sequence shown here is derived from an EMBL/GenBank/DDBJ whole genome shotgun (WGS) entry which is preliminary data.</text>
</comment>
<dbReference type="RefSeq" id="WP_285523889.1">
    <property type="nucleotide sequence ID" value="NZ_JASNGB010000105.1"/>
</dbReference>
<dbReference type="EMBL" id="JASNGB010000105">
    <property type="protein sequence ID" value="MDL2344718.1"/>
    <property type="molecule type" value="Genomic_DNA"/>
</dbReference>
<organism evidence="1 2">
    <name type="scientific">Deinococcus rhizophilus</name>
    <dbReference type="NCBI Taxonomy" id="3049544"/>
    <lineage>
        <taxon>Bacteria</taxon>
        <taxon>Thermotogati</taxon>
        <taxon>Deinococcota</taxon>
        <taxon>Deinococci</taxon>
        <taxon>Deinococcales</taxon>
        <taxon>Deinococcaceae</taxon>
        <taxon>Deinococcus</taxon>
    </lineage>
</organism>